<reference evidence="3" key="1">
    <citation type="journal article" date="2023" name="J. Hazard. Mater.">
        <title>Anaerobic biodegradation of pyrene and benzo[a]pyrene by a new sulfate-reducing Desulforamulus aquiferis strain DSA.</title>
        <authorList>
            <person name="Zhang Z."/>
            <person name="Sun J."/>
            <person name="Gong X."/>
            <person name="Wang C."/>
            <person name="Wang H."/>
        </authorList>
    </citation>
    <scope>NUCLEOTIDE SEQUENCE</scope>
    <source>
        <strain evidence="3">DSA</strain>
    </source>
</reference>
<comment type="caution">
    <text evidence="3">The sequence shown here is derived from an EMBL/GenBank/DDBJ whole genome shotgun (WGS) entry which is preliminary data.</text>
</comment>
<dbReference type="AlphaFoldDB" id="A0AAW7ZEX2"/>
<evidence type="ECO:0000256" key="1">
    <source>
        <dbReference type="SAM" id="MobiDB-lite"/>
    </source>
</evidence>
<evidence type="ECO:0000259" key="2">
    <source>
        <dbReference type="Pfam" id="PF12706"/>
    </source>
</evidence>
<accession>A0AAW7ZEX2</accession>
<dbReference type="InterPro" id="IPR001279">
    <property type="entry name" value="Metallo-B-lactamas"/>
</dbReference>
<dbReference type="RefSeq" id="WP_304543377.1">
    <property type="nucleotide sequence ID" value="NZ_JARPTC010000017.1"/>
</dbReference>
<feature type="region of interest" description="Disordered" evidence="1">
    <location>
        <begin position="14"/>
        <end position="36"/>
    </location>
</feature>
<dbReference type="Pfam" id="PF12706">
    <property type="entry name" value="Lactamase_B_2"/>
    <property type="match status" value="1"/>
</dbReference>
<dbReference type="InterPro" id="IPR036866">
    <property type="entry name" value="RibonucZ/Hydroxyglut_hydro"/>
</dbReference>
<reference evidence="3" key="2">
    <citation type="submission" date="2023-03" db="EMBL/GenBank/DDBJ databases">
        <authorList>
            <person name="Zhang Z."/>
        </authorList>
    </citation>
    <scope>NUCLEOTIDE SEQUENCE</scope>
    <source>
        <strain evidence="3">DSA</strain>
    </source>
</reference>
<dbReference type="SUPFAM" id="SSF56281">
    <property type="entry name" value="Metallo-hydrolase/oxidoreductase"/>
    <property type="match status" value="1"/>
</dbReference>
<sequence>MDLNKIDAELREKTSRAAADSFSKWRHREEPGEPAPGAKITFLGTGGNPEAIFSQVPRTAGFILVVGGIRLYVDPGPGAVVRAEEAGIDLGVIDGIFISHGHLDHYSGAESVIEGMCWGMFTRRGHLMAPEQVLGQDRLLSSYHQGQNMTPAGYKGGPKVIPLQAHREIKIKNAVLTPIPVHHAAENYGFILRAGNLLIGYTSDTNYIRSYRTPEGVQEMTPRGPIMDMLEVVDYRQDIKDIFSQVDVLIANVTSHNVYAHRHITTLGLPHLLKGGRVKLCFITHFNHCCLRPEDLRPAMAGYVEGKSAVRTLFAEDGATYDIEVLLSEAGHNF</sequence>
<keyword evidence="4" id="KW-1185">Reference proteome</keyword>
<feature type="domain" description="Metallo-beta-lactamase" evidence="2">
    <location>
        <begin position="70"/>
        <end position="209"/>
    </location>
</feature>
<protein>
    <submittedName>
        <fullName evidence="3">MBL fold metallo-hydrolase</fullName>
    </submittedName>
</protein>
<gene>
    <name evidence="3" type="ORF">P6N53_11865</name>
</gene>
<proteinExistence type="predicted"/>
<name>A0AAW7ZEX2_9FIRM</name>
<dbReference type="Gene3D" id="3.60.15.10">
    <property type="entry name" value="Ribonuclease Z/Hydroxyacylglutathione hydrolase-like"/>
    <property type="match status" value="1"/>
</dbReference>
<evidence type="ECO:0000313" key="4">
    <source>
        <dbReference type="Proteomes" id="UP001172911"/>
    </source>
</evidence>
<dbReference type="EMBL" id="JARPTC010000017">
    <property type="protein sequence ID" value="MDO7787917.1"/>
    <property type="molecule type" value="Genomic_DNA"/>
</dbReference>
<evidence type="ECO:0000313" key="3">
    <source>
        <dbReference type="EMBL" id="MDO7787917.1"/>
    </source>
</evidence>
<dbReference type="Proteomes" id="UP001172911">
    <property type="component" value="Unassembled WGS sequence"/>
</dbReference>
<organism evidence="3 4">
    <name type="scientific">Desulforamulus aquiferis</name>
    <dbReference type="NCBI Taxonomy" id="1397668"/>
    <lineage>
        <taxon>Bacteria</taxon>
        <taxon>Bacillati</taxon>
        <taxon>Bacillota</taxon>
        <taxon>Clostridia</taxon>
        <taxon>Eubacteriales</taxon>
        <taxon>Peptococcaceae</taxon>
        <taxon>Desulforamulus</taxon>
    </lineage>
</organism>